<dbReference type="SUPFAM" id="SSF81901">
    <property type="entry name" value="HCP-like"/>
    <property type="match status" value="2"/>
</dbReference>
<reference evidence="1" key="1">
    <citation type="submission" date="2022-08" db="EMBL/GenBank/DDBJ databases">
        <authorList>
            <person name="Kallberg Y."/>
            <person name="Tangrot J."/>
            <person name="Rosling A."/>
        </authorList>
    </citation>
    <scope>NUCLEOTIDE SEQUENCE</scope>
    <source>
        <strain evidence="1">Wild A</strain>
    </source>
</reference>
<keyword evidence="2" id="KW-1185">Reference proteome</keyword>
<name>A0A9W4SFT6_9GLOM</name>
<dbReference type="Pfam" id="PF08238">
    <property type="entry name" value="Sel1"/>
    <property type="match status" value="8"/>
</dbReference>
<dbReference type="Proteomes" id="UP001153678">
    <property type="component" value="Unassembled WGS sequence"/>
</dbReference>
<dbReference type="EMBL" id="CAMKVN010000351">
    <property type="protein sequence ID" value="CAI2166987.1"/>
    <property type="molecule type" value="Genomic_DNA"/>
</dbReference>
<dbReference type="AlphaFoldDB" id="A0A9W4SFT6"/>
<dbReference type="SMART" id="SM00671">
    <property type="entry name" value="SEL1"/>
    <property type="match status" value="6"/>
</dbReference>
<proteinExistence type="predicted"/>
<evidence type="ECO:0000313" key="2">
    <source>
        <dbReference type="Proteomes" id="UP001153678"/>
    </source>
</evidence>
<organism evidence="1 2">
    <name type="scientific">Funneliformis geosporum</name>
    <dbReference type="NCBI Taxonomy" id="1117311"/>
    <lineage>
        <taxon>Eukaryota</taxon>
        <taxon>Fungi</taxon>
        <taxon>Fungi incertae sedis</taxon>
        <taxon>Mucoromycota</taxon>
        <taxon>Glomeromycotina</taxon>
        <taxon>Glomeromycetes</taxon>
        <taxon>Glomerales</taxon>
        <taxon>Glomeraceae</taxon>
        <taxon>Funneliformis</taxon>
    </lineage>
</organism>
<evidence type="ECO:0000313" key="1">
    <source>
        <dbReference type="EMBL" id="CAI2166987.1"/>
    </source>
</evidence>
<dbReference type="OrthoDB" id="27934at2759"/>
<gene>
    <name evidence="1" type="ORF">FWILDA_LOCUS2846</name>
</gene>
<protein>
    <submittedName>
        <fullName evidence="1">12306_t:CDS:1</fullName>
    </submittedName>
</protein>
<dbReference type="InterPro" id="IPR052945">
    <property type="entry name" value="Mitotic_Regulator"/>
</dbReference>
<dbReference type="Gene3D" id="1.25.40.10">
    <property type="entry name" value="Tetratricopeptide repeat domain"/>
    <property type="match status" value="3"/>
</dbReference>
<dbReference type="PANTHER" id="PTHR43628">
    <property type="entry name" value="ACTIVATOR OF C KINASE PROTEIN 1-RELATED"/>
    <property type="match status" value="1"/>
</dbReference>
<accession>A0A9W4SFT6</accession>
<comment type="caution">
    <text evidence="1">The sequence shown here is derived from an EMBL/GenBank/DDBJ whole genome shotgun (WGS) entry which is preliminary data.</text>
</comment>
<dbReference type="InterPro" id="IPR011990">
    <property type="entry name" value="TPR-like_helical_dom_sf"/>
</dbReference>
<dbReference type="InterPro" id="IPR006597">
    <property type="entry name" value="Sel1-like"/>
</dbReference>
<dbReference type="PANTHER" id="PTHR43628:SF1">
    <property type="entry name" value="CHITIN SYNTHASE REGULATORY FACTOR 2-RELATED"/>
    <property type="match status" value="1"/>
</dbReference>
<sequence>MVLRPQSISMHSNNSELFISRLMQDYNLDNECNSHILSQAEQYFSETFDASDDMNVLIDKLIGLIIKTQDEGNNFNETMHFINQCIYLSNHSSSSIFECINFEKNENKAFQLFSRASEDNYPIAQVYLKAAFKICEDLAEQGFDNAQVFLGCLYDNGEGIKKDLNKSIYWYNKAAENKNEIAQYNLGQCYRLGIGIEKNETKAFEYYKLSVEKEYVQSSEKEYVVAQFQLGYCYYNGIGTDINKEAAFILYQTAAEKEYNTGQIWLSYLYEKGEGTEKDLEKANFWYNKSAGTENKLAQYNLGNCYTFGIGVEKDEMKAFKYYKQSADKEFVDAQFQLGYCYENGIGTEINKDEALRLYKIAAEKEHSKSQIILENANFWYKKAAENENEVVQGNFKSLKRNSFVNIKFSSDKIKTSSFLNGLQQIQQYSWDSSVWKS</sequence>